<dbReference type="EC" id="3.1.4.52" evidence="3"/>
<dbReference type="SMART" id="SM00267">
    <property type="entry name" value="GGDEF"/>
    <property type="match status" value="1"/>
</dbReference>
<dbReference type="InterPro" id="IPR001789">
    <property type="entry name" value="Sig_transdc_resp-reg_receiver"/>
</dbReference>
<dbReference type="CDD" id="cd01949">
    <property type="entry name" value="GGDEF"/>
    <property type="match status" value="1"/>
</dbReference>
<feature type="domain" description="GGDEF" evidence="12">
    <location>
        <begin position="422"/>
        <end position="555"/>
    </location>
</feature>
<evidence type="ECO:0000259" key="9">
    <source>
        <dbReference type="PROSITE" id="PS50112"/>
    </source>
</evidence>
<evidence type="ECO:0000256" key="5">
    <source>
        <dbReference type="ARBA" id="ARBA00022777"/>
    </source>
</evidence>
<gene>
    <name evidence="13" type="ORF">C1949_10380</name>
</gene>
<evidence type="ECO:0000256" key="6">
    <source>
        <dbReference type="ARBA" id="ARBA00051114"/>
    </source>
</evidence>
<evidence type="ECO:0000259" key="8">
    <source>
        <dbReference type="PROSITE" id="PS50110"/>
    </source>
</evidence>
<comment type="catalytic activity">
    <reaction evidence="6">
        <text>3',3'-c-di-GMP + H2O = 5'-phosphoguanylyl(3'-&gt;5')guanosine + H(+)</text>
        <dbReference type="Rhea" id="RHEA:24902"/>
        <dbReference type="ChEBI" id="CHEBI:15377"/>
        <dbReference type="ChEBI" id="CHEBI:15378"/>
        <dbReference type="ChEBI" id="CHEBI:58754"/>
        <dbReference type="ChEBI" id="CHEBI:58805"/>
        <dbReference type="EC" id="3.1.4.52"/>
    </reaction>
    <physiologicalReaction direction="left-to-right" evidence="6">
        <dbReference type="Rhea" id="RHEA:24903"/>
    </physiologicalReaction>
</comment>
<dbReference type="Pfam" id="PF00990">
    <property type="entry name" value="GGDEF"/>
    <property type="match status" value="1"/>
</dbReference>
<evidence type="ECO:0000313" key="14">
    <source>
        <dbReference type="Proteomes" id="UP000243451"/>
    </source>
</evidence>
<dbReference type="NCBIfam" id="TIGR00254">
    <property type="entry name" value="GGDEF"/>
    <property type="match status" value="1"/>
</dbReference>
<organism evidence="13 14">
    <name type="scientific">Halopseudomonas oceani</name>
    <dbReference type="NCBI Taxonomy" id="1708783"/>
    <lineage>
        <taxon>Bacteria</taxon>
        <taxon>Pseudomonadati</taxon>
        <taxon>Pseudomonadota</taxon>
        <taxon>Gammaproteobacteria</taxon>
        <taxon>Pseudomonadales</taxon>
        <taxon>Pseudomonadaceae</taxon>
        <taxon>Halopseudomonas</taxon>
    </lineage>
</organism>
<dbReference type="PROSITE" id="PS50110">
    <property type="entry name" value="RESPONSE_REGULATORY"/>
    <property type="match status" value="1"/>
</dbReference>
<dbReference type="InterPro" id="IPR011006">
    <property type="entry name" value="CheY-like_superfamily"/>
</dbReference>
<feature type="domain" description="PAS" evidence="9">
    <location>
        <begin position="263"/>
        <end position="299"/>
    </location>
</feature>
<dbReference type="Gene3D" id="3.30.70.270">
    <property type="match status" value="1"/>
</dbReference>
<dbReference type="Pfam" id="PF00989">
    <property type="entry name" value="PAS"/>
    <property type="match status" value="1"/>
</dbReference>
<dbReference type="Gene3D" id="3.30.450.20">
    <property type="entry name" value="PAS domain"/>
    <property type="match status" value="2"/>
</dbReference>
<dbReference type="InterPro" id="IPR013656">
    <property type="entry name" value="PAS_4"/>
</dbReference>
<dbReference type="Pfam" id="PF00072">
    <property type="entry name" value="Response_reg"/>
    <property type="match status" value="1"/>
</dbReference>
<proteinExistence type="predicted"/>
<dbReference type="SUPFAM" id="SSF141868">
    <property type="entry name" value="EAL domain-like"/>
    <property type="match status" value="1"/>
</dbReference>
<feature type="domain" description="EAL" evidence="11">
    <location>
        <begin position="564"/>
        <end position="818"/>
    </location>
</feature>
<dbReference type="Gene3D" id="3.20.20.450">
    <property type="entry name" value="EAL domain"/>
    <property type="match status" value="1"/>
</dbReference>
<feature type="domain" description="PAC" evidence="10">
    <location>
        <begin position="212"/>
        <end position="266"/>
    </location>
</feature>
<dbReference type="OrthoDB" id="9804951at2"/>
<dbReference type="SUPFAM" id="SSF55073">
    <property type="entry name" value="Nucleotide cyclase"/>
    <property type="match status" value="1"/>
</dbReference>
<dbReference type="CDD" id="cd01948">
    <property type="entry name" value="EAL"/>
    <property type="match status" value="1"/>
</dbReference>
<dbReference type="Proteomes" id="UP000243451">
    <property type="component" value="Unassembled WGS sequence"/>
</dbReference>
<dbReference type="SUPFAM" id="SSF52172">
    <property type="entry name" value="CheY-like"/>
    <property type="match status" value="1"/>
</dbReference>
<reference evidence="13 14" key="1">
    <citation type="submission" date="2018-01" db="EMBL/GenBank/DDBJ databases">
        <title>Draft genome of the type strain Pseudomonas oceani DSM 100277 isolated from the deep water in Okinawa trough, northwestern Pacific Ocean.</title>
        <authorList>
            <person name="Gomila M."/>
            <person name="Mulet M."/>
            <person name="Garcia-Valdes E."/>
            <person name="Lalucat J."/>
        </authorList>
    </citation>
    <scope>NUCLEOTIDE SEQUENCE [LARGE SCALE GENOMIC DNA]</scope>
    <source>
        <strain evidence="13 14">DSM 100277</strain>
    </source>
</reference>
<dbReference type="FunFam" id="3.20.20.450:FF:000001">
    <property type="entry name" value="Cyclic di-GMP phosphodiesterase yahA"/>
    <property type="match status" value="1"/>
</dbReference>
<keyword evidence="7" id="KW-0597">Phosphoprotein</keyword>
<dbReference type="InterPro" id="IPR029787">
    <property type="entry name" value="Nucleotide_cyclase"/>
</dbReference>
<keyword evidence="14" id="KW-1185">Reference proteome</keyword>
<evidence type="ECO:0000256" key="2">
    <source>
        <dbReference type="ARBA" id="ARBA00004533"/>
    </source>
</evidence>
<dbReference type="PROSITE" id="PS50113">
    <property type="entry name" value="PAC"/>
    <property type="match status" value="2"/>
</dbReference>
<dbReference type="EMBL" id="PPSK01000008">
    <property type="protein sequence ID" value="POB03471.1"/>
    <property type="molecule type" value="Genomic_DNA"/>
</dbReference>
<dbReference type="PROSITE" id="PS50887">
    <property type="entry name" value="GGDEF"/>
    <property type="match status" value="1"/>
</dbReference>
<comment type="subcellular location">
    <subcellularLocation>
        <location evidence="2">Cell inner membrane</location>
    </subcellularLocation>
</comment>
<dbReference type="GO" id="GO:0005886">
    <property type="term" value="C:plasma membrane"/>
    <property type="evidence" value="ECO:0007669"/>
    <property type="project" value="UniProtKB-SubCell"/>
</dbReference>
<dbReference type="PANTHER" id="PTHR44757">
    <property type="entry name" value="DIGUANYLATE CYCLASE DGCP"/>
    <property type="match status" value="1"/>
</dbReference>
<dbReference type="Pfam" id="PF08448">
    <property type="entry name" value="PAS_4"/>
    <property type="match status" value="1"/>
</dbReference>
<dbReference type="InterPro" id="IPR035919">
    <property type="entry name" value="EAL_sf"/>
</dbReference>
<dbReference type="GO" id="GO:0000160">
    <property type="term" value="P:phosphorelay signal transduction system"/>
    <property type="evidence" value="ECO:0007669"/>
    <property type="project" value="InterPro"/>
</dbReference>
<dbReference type="Pfam" id="PF00563">
    <property type="entry name" value="EAL"/>
    <property type="match status" value="1"/>
</dbReference>
<dbReference type="PROSITE" id="PS50883">
    <property type="entry name" value="EAL"/>
    <property type="match status" value="1"/>
</dbReference>
<evidence type="ECO:0000256" key="4">
    <source>
        <dbReference type="ARBA" id="ARBA00022636"/>
    </source>
</evidence>
<dbReference type="CDD" id="cd00156">
    <property type="entry name" value="REC"/>
    <property type="match status" value="1"/>
</dbReference>
<dbReference type="InterPro" id="IPR001610">
    <property type="entry name" value="PAC"/>
</dbReference>
<feature type="domain" description="PAC" evidence="10">
    <location>
        <begin position="338"/>
        <end position="390"/>
    </location>
</feature>
<comment type="cofactor">
    <cofactor evidence="1">
        <name>Mg(2+)</name>
        <dbReference type="ChEBI" id="CHEBI:18420"/>
    </cofactor>
</comment>
<accession>A0A2P4EV98</accession>
<dbReference type="InterPro" id="IPR001633">
    <property type="entry name" value="EAL_dom"/>
</dbReference>
<dbReference type="InterPro" id="IPR052155">
    <property type="entry name" value="Biofilm_reg_signaling"/>
</dbReference>
<dbReference type="GO" id="GO:0071111">
    <property type="term" value="F:cyclic-guanylate-specific phosphodiesterase activity"/>
    <property type="evidence" value="ECO:0007669"/>
    <property type="project" value="UniProtKB-EC"/>
</dbReference>
<feature type="domain" description="Response regulatory" evidence="8">
    <location>
        <begin position="11"/>
        <end position="127"/>
    </location>
</feature>
<evidence type="ECO:0000256" key="3">
    <source>
        <dbReference type="ARBA" id="ARBA00012282"/>
    </source>
</evidence>
<evidence type="ECO:0000256" key="1">
    <source>
        <dbReference type="ARBA" id="ARBA00001946"/>
    </source>
</evidence>
<evidence type="ECO:0000259" key="12">
    <source>
        <dbReference type="PROSITE" id="PS50887"/>
    </source>
</evidence>
<dbReference type="CDD" id="cd00130">
    <property type="entry name" value="PAS"/>
    <property type="match status" value="1"/>
</dbReference>
<evidence type="ECO:0000259" key="10">
    <source>
        <dbReference type="PROSITE" id="PS50113"/>
    </source>
</evidence>
<name>A0A2P4EV98_9GAMM</name>
<dbReference type="GO" id="GO:0016301">
    <property type="term" value="F:kinase activity"/>
    <property type="evidence" value="ECO:0007669"/>
    <property type="project" value="UniProtKB-KW"/>
</dbReference>
<dbReference type="InterPro" id="IPR013767">
    <property type="entry name" value="PAS_fold"/>
</dbReference>
<keyword evidence="5" id="KW-0808">Transferase</keyword>
<dbReference type="InterPro" id="IPR043128">
    <property type="entry name" value="Rev_trsase/Diguanyl_cyclase"/>
</dbReference>
<dbReference type="SMART" id="SM00091">
    <property type="entry name" value="PAS"/>
    <property type="match status" value="2"/>
</dbReference>
<dbReference type="Gene3D" id="3.40.50.2300">
    <property type="match status" value="1"/>
</dbReference>
<dbReference type="InterPro" id="IPR000014">
    <property type="entry name" value="PAS"/>
</dbReference>
<evidence type="ECO:0000313" key="13">
    <source>
        <dbReference type="EMBL" id="POB03471.1"/>
    </source>
</evidence>
<feature type="modified residue" description="4-aspartylphosphate" evidence="7">
    <location>
        <position position="62"/>
    </location>
</feature>
<dbReference type="InterPro" id="IPR035965">
    <property type="entry name" value="PAS-like_dom_sf"/>
</dbReference>
<feature type="domain" description="PAS" evidence="9">
    <location>
        <begin position="141"/>
        <end position="212"/>
    </location>
</feature>
<keyword evidence="5" id="KW-0418">Kinase</keyword>
<dbReference type="AlphaFoldDB" id="A0A2P4EV98"/>
<comment type="caution">
    <text evidence="13">The sequence shown here is derived from an EMBL/GenBank/DDBJ whole genome shotgun (WGS) entry which is preliminary data.</text>
</comment>
<dbReference type="InterPro" id="IPR000700">
    <property type="entry name" value="PAS-assoc_C"/>
</dbReference>
<evidence type="ECO:0000256" key="7">
    <source>
        <dbReference type="PROSITE-ProRule" id="PRU00169"/>
    </source>
</evidence>
<sequence length="818" mass="90388">MARDASGNSWKVLMLEDNEDDALLIVNHLETQGCEISWDRVETEKDLRQRIADGGWDVVLSDHTMPLFDGASALRVVRELDPDIPFVFVSGTLGEKAAVAAIKGGAQDFIVKHDLSRLTPAVERAIADQALQKRHRLAQEVLRKLSQAVEQAADSIFITNREGEFEYVNPAFEQLTGYGPASTHGQTPALLKSQDQDPSTYAELWQTVLSKQVYRGTLINRKQSGETFFEEKVITPLVNQDGQITHFVSTGRDITDRVQADEDRTRLNAILEATTDVVAIADAKGKVIYLNKAGHTLLATALNLTDDEPGKARAENALNAAQQLIQGALAQAEKHGVWERESMLENASGQHIYLHQVVMAHRDQSGRIAYYSTIARNISERKQFEAQLQHQATHDLLTGLANRVLLAEQLQTEMNRARQLKHLTAVIFLDMDNFKRVNDGLGHSIGDQLLQQISVRLGRHIRPNDILARYGGDEFVIVASDLTDADTIPGILDKVKRAFEQPVRIAGQDIFVSFSAGVAVYPDDGDSVETLLRNADSAMYQSKAIGGRSFRFYAPAMNERQHRLLALESELHRALERKEFVLHYQPQASLRSGKVCGVEALLRWNHSERGLVAPNDFIPLLEETGLIDDVGLWVLRQACQDMRILAAEHGHAPRVAVNLSARQFSSQRLAEQVAGVLRDTGLPAEQLELEITEQMLISDLESSRATLESLRELGVTVAIDDFGTGYCSLAYLKRLPLHVLKVDRTFVSGLPDDGNDLAIVEAITLLAHKLDLQVVAEGVETAAQLETLRALGCDMVQGYYLSKPVPLSTLAGAATLTV</sequence>
<keyword evidence="4" id="KW-0973">c-di-GMP</keyword>
<dbReference type="SMART" id="SM00052">
    <property type="entry name" value="EAL"/>
    <property type="match status" value="1"/>
</dbReference>
<dbReference type="FunFam" id="3.30.70.270:FF:000001">
    <property type="entry name" value="Diguanylate cyclase domain protein"/>
    <property type="match status" value="1"/>
</dbReference>
<dbReference type="PROSITE" id="PS50112">
    <property type="entry name" value="PAS"/>
    <property type="match status" value="2"/>
</dbReference>
<dbReference type="SMART" id="SM00086">
    <property type="entry name" value="PAC"/>
    <property type="match status" value="2"/>
</dbReference>
<dbReference type="GO" id="GO:0071732">
    <property type="term" value="P:cellular response to nitric oxide"/>
    <property type="evidence" value="ECO:0007669"/>
    <property type="project" value="UniProtKB-ARBA"/>
</dbReference>
<dbReference type="NCBIfam" id="TIGR00229">
    <property type="entry name" value="sensory_box"/>
    <property type="match status" value="2"/>
</dbReference>
<dbReference type="InterPro" id="IPR000160">
    <property type="entry name" value="GGDEF_dom"/>
</dbReference>
<dbReference type="PANTHER" id="PTHR44757:SF2">
    <property type="entry name" value="BIOFILM ARCHITECTURE MAINTENANCE PROTEIN MBAA"/>
    <property type="match status" value="1"/>
</dbReference>
<dbReference type="SUPFAM" id="SSF55785">
    <property type="entry name" value="PYP-like sensor domain (PAS domain)"/>
    <property type="match status" value="2"/>
</dbReference>
<protein>
    <recommendedName>
        <fullName evidence="3">cyclic-guanylate-specific phosphodiesterase</fullName>
        <ecNumber evidence="3">3.1.4.52</ecNumber>
    </recommendedName>
</protein>
<dbReference type="RefSeq" id="WP_104738410.1">
    <property type="nucleotide sequence ID" value="NZ_BMHR01000005.1"/>
</dbReference>
<evidence type="ECO:0000259" key="11">
    <source>
        <dbReference type="PROSITE" id="PS50883"/>
    </source>
</evidence>
<dbReference type="SMART" id="SM00448">
    <property type="entry name" value="REC"/>
    <property type="match status" value="1"/>
</dbReference>